<accession>A0A8J2RMF2</accession>
<dbReference type="EMBL" id="CAKKLH010000134">
    <property type="protein sequence ID" value="CAH0104280.1"/>
    <property type="molecule type" value="Genomic_DNA"/>
</dbReference>
<name>A0A8J2RMF2_9CRUS</name>
<organism evidence="2 3">
    <name type="scientific">Daphnia galeata</name>
    <dbReference type="NCBI Taxonomy" id="27404"/>
    <lineage>
        <taxon>Eukaryota</taxon>
        <taxon>Metazoa</taxon>
        <taxon>Ecdysozoa</taxon>
        <taxon>Arthropoda</taxon>
        <taxon>Crustacea</taxon>
        <taxon>Branchiopoda</taxon>
        <taxon>Diplostraca</taxon>
        <taxon>Cladocera</taxon>
        <taxon>Anomopoda</taxon>
        <taxon>Daphniidae</taxon>
        <taxon>Daphnia</taxon>
    </lineage>
</organism>
<feature type="region of interest" description="Disordered" evidence="1">
    <location>
        <begin position="299"/>
        <end position="337"/>
    </location>
</feature>
<sequence length="402" mass="45764">MNNCYLWMREQQEETNVEEQDRSLHVVEVCLPTVRQPFQLFDQMLDDEELPELSLSEPDSNSKNNDPTSSERSSSCRQNVGAQRDVRNAPGIPASVASSSQSLIRTSHRKKFLSRSHNSLVFRQPDYSKVESKVRKYIVSMREQQGQRRQRPKNHFDPAPIPSLELTAPSGLMMPEDDVTNLKRQLVDQEAMIEVLQEDHDRLLLHNARLQNMLEEMRIKIRILHAQKKDQHQSQQKEDRTNSNPWPEVDKDLSSSQEMVSPSTNSSVGPLAAIQLGLTHHQNETLSITSSSYLDIPPFGQFNRKKEDDETSSCDSSWNSNKPHQQKTTDKAPAPVGLDKEKVIKSGLPEASLLSEETTTDNPDKLLLIQLKEITIAALEVRDQTRTIIRQINLIQPPGLQK</sequence>
<feature type="region of interest" description="Disordered" evidence="1">
    <location>
        <begin position="142"/>
        <end position="175"/>
    </location>
</feature>
<dbReference type="OrthoDB" id="6355784at2759"/>
<feature type="region of interest" description="Disordered" evidence="1">
    <location>
        <begin position="226"/>
        <end position="267"/>
    </location>
</feature>
<keyword evidence="3" id="KW-1185">Reference proteome</keyword>
<evidence type="ECO:0000313" key="2">
    <source>
        <dbReference type="EMBL" id="CAH0104280.1"/>
    </source>
</evidence>
<feature type="compositionally biased region" description="Polar residues" evidence="1">
    <location>
        <begin position="313"/>
        <end position="323"/>
    </location>
</feature>
<feature type="compositionally biased region" description="Polar residues" evidence="1">
    <location>
        <begin position="254"/>
        <end position="267"/>
    </location>
</feature>
<feature type="region of interest" description="Disordered" evidence="1">
    <location>
        <begin position="51"/>
        <end position="103"/>
    </location>
</feature>
<dbReference type="AlphaFoldDB" id="A0A8J2RMF2"/>
<proteinExistence type="predicted"/>
<dbReference type="Proteomes" id="UP000789390">
    <property type="component" value="Unassembled WGS sequence"/>
</dbReference>
<feature type="compositionally biased region" description="Basic and acidic residues" evidence="1">
    <location>
        <begin position="227"/>
        <end position="241"/>
    </location>
</feature>
<reference evidence="2" key="1">
    <citation type="submission" date="2021-11" db="EMBL/GenBank/DDBJ databases">
        <authorList>
            <person name="Schell T."/>
        </authorList>
    </citation>
    <scope>NUCLEOTIDE SEQUENCE</scope>
    <source>
        <strain evidence="2">M5</strain>
    </source>
</reference>
<evidence type="ECO:0000313" key="3">
    <source>
        <dbReference type="Proteomes" id="UP000789390"/>
    </source>
</evidence>
<feature type="compositionally biased region" description="Polar residues" evidence="1">
    <location>
        <begin position="61"/>
        <end position="81"/>
    </location>
</feature>
<gene>
    <name evidence="2" type="ORF">DGAL_LOCUS7046</name>
</gene>
<protein>
    <submittedName>
        <fullName evidence="2">Uncharacterized protein</fullName>
    </submittedName>
</protein>
<evidence type="ECO:0000256" key="1">
    <source>
        <dbReference type="SAM" id="MobiDB-lite"/>
    </source>
</evidence>
<comment type="caution">
    <text evidence="2">The sequence shown here is derived from an EMBL/GenBank/DDBJ whole genome shotgun (WGS) entry which is preliminary data.</text>
</comment>